<proteinExistence type="predicted"/>
<protein>
    <submittedName>
        <fullName evidence="2">Uncharacterized protein</fullName>
    </submittedName>
</protein>
<feature type="region of interest" description="Disordered" evidence="1">
    <location>
        <begin position="22"/>
        <end position="112"/>
    </location>
</feature>
<gene>
    <name evidence="2" type="ORF">ASPFODRAFT_42413</name>
</gene>
<evidence type="ECO:0000313" key="2">
    <source>
        <dbReference type="EMBL" id="OJZ89245.1"/>
    </source>
</evidence>
<dbReference type="Proteomes" id="UP000184063">
    <property type="component" value="Unassembled WGS sequence"/>
</dbReference>
<evidence type="ECO:0000313" key="3">
    <source>
        <dbReference type="Proteomes" id="UP000184063"/>
    </source>
</evidence>
<dbReference type="EMBL" id="KV878238">
    <property type="protein sequence ID" value="OJZ89245.1"/>
    <property type="molecule type" value="Genomic_DNA"/>
</dbReference>
<feature type="compositionally biased region" description="Polar residues" evidence="1">
    <location>
        <begin position="64"/>
        <end position="77"/>
    </location>
</feature>
<reference evidence="3" key="1">
    <citation type="journal article" date="2017" name="Genome Biol.">
        <title>Comparative genomics reveals high biological diversity and specific adaptations in the industrially and medically important fungal genus Aspergillus.</title>
        <authorList>
            <person name="de Vries R.P."/>
            <person name="Riley R."/>
            <person name="Wiebenga A."/>
            <person name="Aguilar-Osorio G."/>
            <person name="Amillis S."/>
            <person name="Uchima C.A."/>
            <person name="Anderluh G."/>
            <person name="Asadollahi M."/>
            <person name="Askin M."/>
            <person name="Barry K."/>
            <person name="Battaglia E."/>
            <person name="Bayram O."/>
            <person name="Benocci T."/>
            <person name="Braus-Stromeyer S.A."/>
            <person name="Caldana C."/>
            <person name="Canovas D."/>
            <person name="Cerqueira G.C."/>
            <person name="Chen F."/>
            <person name="Chen W."/>
            <person name="Choi C."/>
            <person name="Clum A."/>
            <person name="Dos Santos R.A."/>
            <person name="Damasio A.R."/>
            <person name="Diallinas G."/>
            <person name="Emri T."/>
            <person name="Fekete E."/>
            <person name="Flipphi M."/>
            <person name="Freyberg S."/>
            <person name="Gallo A."/>
            <person name="Gournas C."/>
            <person name="Habgood R."/>
            <person name="Hainaut M."/>
            <person name="Harispe M.L."/>
            <person name="Henrissat B."/>
            <person name="Hilden K.S."/>
            <person name="Hope R."/>
            <person name="Hossain A."/>
            <person name="Karabika E."/>
            <person name="Karaffa L."/>
            <person name="Karanyi Z."/>
            <person name="Krasevec N."/>
            <person name="Kuo A."/>
            <person name="Kusch H."/>
            <person name="LaButti K."/>
            <person name="Lagendijk E.L."/>
            <person name="Lapidus A."/>
            <person name="Levasseur A."/>
            <person name="Lindquist E."/>
            <person name="Lipzen A."/>
            <person name="Logrieco A.F."/>
            <person name="MacCabe A."/>
            <person name="Maekelae M.R."/>
            <person name="Malavazi I."/>
            <person name="Melin P."/>
            <person name="Meyer V."/>
            <person name="Mielnichuk N."/>
            <person name="Miskei M."/>
            <person name="Molnar A.P."/>
            <person name="Mule G."/>
            <person name="Ngan C.Y."/>
            <person name="Orejas M."/>
            <person name="Orosz E."/>
            <person name="Ouedraogo J.P."/>
            <person name="Overkamp K.M."/>
            <person name="Park H.-S."/>
            <person name="Perrone G."/>
            <person name="Piumi F."/>
            <person name="Punt P.J."/>
            <person name="Ram A.F."/>
            <person name="Ramon A."/>
            <person name="Rauscher S."/>
            <person name="Record E."/>
            <person name="Riano-Pachon D.M."/>
            <person name="Robert V."/>
            <person name="Roehrig J."/>
            <person name="Ruller R."/>
            <person name="Salamov A."/>
            <person name="Salih N.S."/>
            <person name="Samson R.A."/>
            <person name="Sandor E."/>
            <person name="Sanguinetti M."/>
            <person name="Schuetze T."/>
            <person name="Sepcic K."/>
            <person name="Shelest E."/>
            <person name="Sherlock G."/>
            <person name="Sophianopoulou V."/>
            <person name="Squina F.M."/>
            <person name="Sun H."/>
            <person name="Susca A."/>
            <person name="Todd R.B."/>
            <person name="Tsang A."/>
            <person name="Unkles S.E."/>
            <person name="van de Wiele N."/>
            <person name="van Rossen-Uffink D."/>
            <person name="Oliveira J.V."/>
            <person name="Vesth T.C."/>
            <person name="Visser J."/>
            <person name="Yu J.-H."/>
            <person name="Zhou M."/>
            <person name="Andersen M.R."/>
            <person name="Archer D.B."/>
            <person name="Baker S.E."/>
            <person name="Benoit I."/>
            <person name="Brakhage A.A."/>
            <person name="Braus G.H."/>
            <person name="Fischer R."/>
            <person name="Frisvad J.C."/>
            <person name="Goldman G.H."/>
            <person name="Houbraken J."/>
            <person name="Oakley B."/>
            <person name="Pocsi I."/>
            <person name="Scazzocchio C."/>
            <person name="Seiboth B."/>
            <person name="vanKuyk P.A."/>
            <person name="Wortman J."/>
            <person name="Dyer P.S."/>
            <person name="Grigoriev I.V."/>
        </authorList>
    </citation>
    <scope>NUCLEOTIDE SEQUENCE [LARGE SCALE GENOMIC DNA]</scope>
    <source>
        <strain evidence="3">CBS 106.47</strain>
    </source>
</reference>
<dbReference type="AlphaFoldDB" id="A0A1M3TR93"/>
<organism evidence="2 3">
    <name type="scientific">Aspergillus luchuensis (strain CBS 106.47)</name>
    <dbReference type="NCBI Taxonomy" id="1137211"/>
    <lineage>
        <taxon>Eukaryota</taxon>
        <taxon>Fungi</taxon>
        <taxon>Dikarya</taxon>
        <taxon>Ascomycota</taxon>
        <taxon>Pezizomycotina</taxon>
        <taxon>Eurotiomycetes</taxon>
        <taxon>Eurotiomycetidae</taxon>
        <taxon>Eurotiales</taxon>
        <taxon>Aspergillaceae</taxon>
        <taxon>Aspergillus</taxon>
        <taxon>Aspergillus subgen. Circumdati</taxon>
    </lineage>
</organism>
<name>A0A1M3TR93_ASPLC</name>
<feature type="compositionally biased region" description="Polar residues" evidence="1">
    <location>
        <begin position="84"/>
        <end position="101"/>
    </location>
</feature>
<sequence length="112" mass="12823">MKLFIYIDIHHSFSITLQQNLHHNHHSTQDPTDQSRLNIRPPSLPPKQTKIMHHNQAPRPPTHTHINSTQHLTNKQNQPPPRSTNPRQGSPQSTHQITLVRNGQFAPAAKPE</sequence>
<evidence type="ECO:0000256" key="1">
    <source>
        <dbReference type="SAM" id="MobiDB-lite"/>
    </source>
</evidence>
<dbReference type="VEuPathDB" id="FungiDB:ASPFODRAFT_42413"/>
<accession>A0A1M3TR93</accession>